<dbReference type="InterPro" id="IPR012471">
    <property type="entry name" value="DUF1690"/>
</dbReference>
<proteinExistence type="predicted"/>
<organism evidence="2 3">
    <name type="scientific">Polyrhizophydium stewartii</name>
    <dbReference type="NCBI Taxonomy" id="2732419"/>
    <lineage>
        <taxon>Eukaryota</taxon>
        <taxon>Fungi</taxon>
        <taxon>Fungi incertae sedis</taxon>
        <taxon>Chytridiomycota</taxon>
        <taxon>Chytridiomycota incertae sedis</taxon>
        <taxon>Chytridiomycetes</taxon>
        <taxon>Rhizophydiales</taxon>
        <taxon>Rhizophydiales incertae sedis</taxon>
        <taxon>Polyrhizophydium</taxon>
    </lineage>
</organism>
<protein>
    <submittedName>
        <fullName evidence="2">Uncharacterized protein</fullName>
    </submittedName>
</protein>
<feature type="compositionally biased region" description="Basic and acidic residues" evidence="1">
    <location>
        <begin position="65"/>
        <end position="82"/>
    </location>
</feature>
<accession>A0ABR4N3J3</accession>
<feature type="region of interest" description="Disordered" evidence="1">
    <location>
        <begin position="65"/>
        <end position="94"/>
    </location>
</feature>
<keyword evidence="3" id="KW-1185">Reference proteome</keyword>
<sequence>MGAGQSKPTTFVLRNASVTSLDIPIQDTRLHSSAEPGYSSDDLDAIVQDRVGRELQAHQQRRLIHEQRSADQVRREAEDLIRRQRNAPAPTPKEEFLKAQQEVVLCYKNNPGRALDCWKEVQKFRDLEKTALKEFVLTVQ</sequence>
<evidence type="ECO:0000256" key="1">
    <source>
        <dbReference type="SAM" id="MobiDB-lite"/>
    </source>
</evidence>
<evidence type="ECO:0000313" key="2">
    <source>
        <dbReference type="EMBL" id="KAL2914054.1"/>
    </source>
</evidence>
<dbReference type="Pfam" id="PF07956">
    <property type="entry name" value="DUF1690"/>
    <property type="match status" value="1"/>
</dbReference>
<name>A0ABR4N3J3_9FUNG</name>
<gene>
    <name evidence="2" type="ORF">HK105_206499</name>
</gene>
<dbReference type="Proteomes" id="UP001527925">
    <property type="component" value="Unassembled WGS sequence"/>
</dbReference>
<reference evidence="2 3" key="1">
    <citation type="submission" date="2023-09" db="EMBL/GenBank/DDBJ databases">
        <title>Pangenome analysis of Batrachochytrium dendrobatidis and related Chytrids.</title>
        <authorList>
            <person name="Yacoub M.N."/>
            <person name="Stajich J.E."/>
            <person name="James T.Y."/>
        </authorList>
    </citation>
    <scope>NUCLEOTIDE SEQUENCE [LARGE SCALE GENOMIC DNA]</scope>
    <source>
        <strain evidence="2 3">JEL0888</strain>
    </source>
</reference>
<dbReference type="EMBL" id="JADGIZ020000038">
    <property type="protein sequence ID" value="KAL2914054.1"/>
    <property type="molecule type" value="Genomic_DNA"/>
</dbReference>
<evidence type="ECO:0000313" key="3">
    <source>
        <dbReference type="Proteomes" id="UP001527925"/>
    </source>
</evidence>
<comment type="caution">
    <text evidence="2">The sequence shown here is derived from an EMBL/GenBank/DDBJ whole genome shotgun (WGS) entry which is preliminary data.</text>
</comment>